<dbReference type="Gene3D" id="2.20.28.10">
    <property type="match status" value="1"/>
</dbReference>
<proteinExistence type="predicted"/>
<evidence type="ECO:0000313" key="1">
    <source>
        <dbReference type="EMBL" id="MFC5368419.1"/>
    </source>
</evidence>
<dbReference type="SUPFAM" id="SSF57802">
    <property type="entry name" value="Rubredoxin-like"/>
    <property type="match status" value="1"/>
</dbReference>
<dbReference type="Proteomes" id="UP001596201">
    <property type="component" value="Unassembled WGS sequence"/>
</dbReference>
<evidence type="ECO:0000313" key="2">
    <source>
        <dbReference type="Proteomes" id="UP001596201"/>
    </source>
</evidence>
<evidence type="ECO:0008006" key="3">
    <source>
        <dbReference type="Google" id="ProtNLM"/>
    </source>
</evidence>
<accession>A0ABD5RED6</accession>
<organism evidence="1 2">
    <name type="scientific">Salinirubrum litoreum</name>
    <dbReference type="NCBI Taxonomy" id="1126234"/>
    <lineage>
        <taxon>Archaea</taxon>
        <taxon>Methanobacteriati</taxon>
        <taxon>Methanobacteriota</taxon>
        <taxon>Stenosarchaea group</taxon>
        <taxon>Halobacteria</taxon>
        <taxon>Halobacteriales</taxon>
        <taxon>Haloferacaceae</taxon>
        <taxon>Salinirubrum</taxon>
    </lineage>
</organism>
<comment type="caution">
    <text evidence="1">The sequence shown here is derived from an EMBL/GenBank/DDBJ whole genome shotgun (WGS) entry which is preliminary data.</text>
</comment>
<dbReference type="AlphaFoldDB" id="A0ABD5RED6"/>
<keyword evidence="2" id="KW-1185">Reference proteome</keyword>
<sequence>MSRAEAYDGLVAWEECPNCGFRAFATDAPRVCPRCDTELVSATE</sequence>
<name>A0ABD5RED6_9EURY</name>
<dbReference type="RefSeq" id="WP_264475010.1">
    <property type="nucleotide sequence ID" value="NZ_JAJCVJ010000002.1"/>
</dbReference>
<gene>
    <name evidence="1" type="ORF">ACFPJ5_15930</name>
</gene>
<dbReference type="EMBL" id="JBHSKX010000002">
    <property type="protein sequence ID" value="MFC5368419.1"/>
    <property type="molecule type" value="Genomic_DNA"/>
</dbReference>
<reference evidence="1 2" key="1">
    <citation type="journal article" date="2019" name="Int. J. Syst. Evol. Microbiol.">
        <title>The Global Catalogue of Microorganisms (GCM) 10K type strain sequencing project: providing services to taxonomists for standard genome sequencing and annotation.</title>
        <authorList>
            <consortium name="The Broad Institute Genomics Platform"/>
            <consortium name="The Broad Institute Genome Sequencing Center for Infectious Disease"/>
            <person name="Wu L."/>
            <person name="Ma J."/>
        </authorList>
    </citation>
    <scope>NUCLEOTIDE SEQUENCE [LARGE SCALE GENOMIC DNA]</scope>
    <source>
        <strain evidence="1 2">CGMCC 1.12237</strain>
    </source>
</reference>
<protein>
    <recommendedName>
        <fullName evidence="3">Small CPxCG-related zinc finger protein</fullName>
    </recommendedName>
</protein>